<evidence type="ECO:0000256" key="6">
    <source>
        <dbReference type="ARBA" id="ARBA00023002"/>
    </source>
</evidence>
<comment type="cofactor">
    <cofactor evidence="2">
        <name>[4Fe-4S] cluster</name>
        <dbReference type="ChEBI" id="CHEBI:49883"/>
    </cofactor>
</comment>
<dbReference type="RefSeq" id="WP_245281076.1">
    <property type="nucleotide sequence ID" value="NZ_JAYFNZ010000007.1"/>
</dbReference>
<keyword evidence="8" id="KW-0411">Iron-sulfur</keyword>
<keyword evidence="7" id="KW-0408">Iron</keyword>
<dbReference type="GO" id="GO:0046872">
    <property type="term" value="F:metal ion binding"/>
    <property type="evidence" value="ECO:0007669"/>
    <property type="project" value="UniProtKB-KW"/>
</dbReference>
<name>A0A098B7L3_DESHA</name>
<dbReference type="Pfam" id="PF00724">
    <property type="entry name" value="Oxidored_FMN"/>
    <property type="match status" value="1"/>
</dbReference>
<organism evidence="10">
    <name type="scientific">Desulfitobacterium hafniense</name>
    <name type="common">Desulfitobacterium frappieri</name>
    <dbReference type="NCBI Taxonomy" id="49338"/>
    <lineage>
        <taxon>Bacteria</taxon>
        <taxon>Bacillati</taxon>
        <taxon>Bacillota</taxon>
        <taxon>Clostridia</taxon>
        <taxon>Eubacteriales</taxon>
        <taxon>Desulfitobacteriaceae</taxon>
        <taxon>Desulfitobacterium</taxon>
    </lineage>
</organism>
<evidence type="ECO:0000256" key="1">
    <source>
        <dbReference type="ARBA" id="ARBA00001917"/>
    </source>
</evidence>
<evidence type="ECO:0000256" key="3">
    <source>
        <dbReference type="ARBA" id="ARBA00022630"/>
    </source>
</evidence>
<feature type="domain" description="NADH:flavin oxidoreductase/NADH oxidase N-terminal" evidence="9">
    <location>
        <begin position="14"/>
        <end position="68"/>
    </location>
</feature>
<dbReference type="PATRIC" id="fig|49338.4.peg.5349"/>
<evidence type="ECO:0000313" key="10">
    <source>
        <dbReference type="EMBL" id="CDX04858.1"/>
    </source>
</evidence>
<dbReference type="GO" id="GO:0010181">
    <property type="term" value="F:FMN binding"/>
    <property type="evidence" value="ECO:0007669"/>
    <property type="project" value="InterPro"/>
</dbReference>
<dbReference type="InterPro" id="IPR013785">
    <property type="entry name" value="Aldolase_TIM"/>
</dbReference>
<dbReference type="PANTHER" id="PTHR42917:SF2">
    <property type="entry name" value="2,4-DIENOYL-COA REDUCTASE [(2E)-ENOYL-COA-PRODUCING]"/>
    <property type="match status" value="1"/>
</dbReference>
<dbReference type="GO" id="GO:0051536">
    <property type="term" value="F:iron-sulfur cluster binding"/>
    <property type="evidence" value="ECO:0007669"/>
    <property type="project" value="UniProtKB-KW"/>
</dbReference>
<dbReference type="InterPro" id="IPR051793">
    <property type="entry name" value="NADH:flavin_oxidoreductase"/>
</dbReference>
<keyword evidence="6" id="KW-0560">Oxidoreductase</keyword>
<keyword evidence="4" id="KW-0288">FMN</keyword>
<evidence type="ECO:0000256" key="7">
    <source>
        <dbReference type="ARBA" id="ARBA00023004"/>
    </source>
</evidence>
<dbReference type="Gene3D" id="3.20.20.70">
    <property type="entry name" value="Aldolase class I"/>
    <property type="match status" value="1"/>
</dbReference>
<dbReference type="PANTHER" id="PTHR42917">
    <property type="entry name" value="2,4-DIENOYL-COA REDUCTASE"/>
    <property type="match status" value="1"/>
</dbReference>
<dbReference type="EMBL" id="LK996017">
    <property type="protein sequence ID" value="CDX04858.1"/>
    <property type="molecule type" value="Genomic_DNA"/>
</dbReference>
<sequence>MEVPAADTAIWDGIKESVSIPVIMSNRMNIAVGEKIFVEGGADFIAMARPLIADPELPSKAQQGRSDEIRPCVACNQGCLDRLLTHGCKRITLVEMSNSIGKDIGPITRWSVLAYLKQHNVKIMKGAKAISRTVCIMN</sequence>
<evidence type="ECO:0000256" key="5">
    <source>
        <dbReference type="ARBA" id="ARBA00022723"/>
    </source>
</evidence>
<accession>A0A098B7L3</accession>
<evidence type="ECO:0000259" key="9">
    <source>
        <dbReference type="Pfam" id="PF00724"/>
    </source>
</evidence>
<protein>
    <submittedName>
        <fullName evidence="10">Glutamate synthase, central-C</fullName>
    </submittedName>
</protein>
<dbReference type="AlphaFoldDB" id="A0A098B7L3"/>
<keyword evidence="3" id="KW-0285">Flavoprotein</keyword>
<evidence type="ECO:0000256" key="4">
    <source>
        <dbReference type="ARBA" id="ARBA00022643"/>
    </source>
</evidence>
<dbReference type="InterPro" id="IPR001155">
    <property type="entry name" value="OxRdtase_FMN_N"/>
</dbReference>
<reference evidence="10" key="1">
    <citation type="submission" date="2014-07" db="EMBL/GenBank/DDBJ databases">
        <authorList>
            <person name="Hornung V.Bastian."/>
        </authorList>
    </citation>
    <scope>NUCLEOTIDE SEQUENCE</scope>
    <source>
        <strain evidence="10">PCE-S</strain>
    </source>
</reference>
<gene>
    <name evidence="10" type="ORF">DPCES_4972</name>
</gene>
<proteinExistence type="predicted"/>
<dbReference type="SUPFAM" id="SSF51395">
    <property type="entry name" value="FMN-linked oxidoreductases"/>
    <property type="match status" value="1"/>
</dbReference>
<evidence type="ECO:0000256" key="2">
    <source>
        <dbReference type="ARBA" id="ARBA00001966"/>
    </source>
</evidence>
<evidence type="ECO:0000256" key="8">
    <source>
        <dbReference type="ARBA" id="ARBA00023014"/>
    </source>
</evidence>
<keyword evidence="5" id="KW-0479">Metal-binding</keyword>
<dbReference type="GO" id="GO:0016491">
    <property type="term" value="F:oxidoreductase activity"/>
    <property type="evidence" value="ECO:0007669"/>
    <property type="project" value="UniProtKB-KW"/>
</dbReference>
<comment type="cofactor">
    <cofactor evidence="1">
        <name>FMN</name>
        <dbReference type="ChEBI" id="CHEBI:58210"/>
    </cofactor>
</comment>